<dbReference type="GO" id="GO:0003743">
    <property type="term" value="F:translation initiation factor activity"/>
    <property type="evidence" value="ECO:0007669"/>
    <property type="project" value="UniProtKB-KW"/>
</dbReference>
<evidence type="ECO:0000256" key="5">
    <source>
        <dbReference type="ARBA" id="ARBA00022917"/>
    </source>
</evidence>
<dbReference type="OrthoDB" id="10250549at2759"/>
<evidence type="ECO:0000256" key="9">
    <source>
        <dbReference type="ARBA" id="ARBA00046432"/>
    </source>
</evidence>
<dbReference type="PANTHER" id="PTHR45989">
    <property type="entry name" value="TRANSLATION INITIATION FACTOR EIF-2B SUBUNIT GAMMA"/>
    <property type="match status" value="1"/>
</dbReference>
<keyword evidence="4" id="KW-0396">Initiation factor</keyword>
<dbReference type="Proteomes" id="UP000708148">
    <property type="component" value="Unassembled WGS sequence"/>
</dbReference>
<comment type="similarity">
    <text evidence="2">Belongs to the eIF-2B gamma/epsilon subunits family.</text>
</comment>
<name>A0A8S1IP44_9CHLO</name>
<reference evidence="13" key="1">
    <citation type="submission" date="2020-12" db="EMBL/GenBank/DDBJ databases">
        <authorList>
            <person name="Iha C."/>
        </authorList>
    </citation>
    <scope>NUCLEOTIDE SEQUENCE</scope>
</reference>
<proteinExistence type="inferred from homology"/>
<evidence type="ECO:0000256" key="8">
    <source>
        <dbReference type="ARBA" id="ARBA00045373"/>
    </source>
</evidence>
<dbReference type="CDD" id="cd04652">
    <property type="entry name" value="LbH_eIF2B_gamma_C"/>
    <property type="match status" value="1"/>
</dbReference>
<organism evidence="13 14">
    <name type="scientific">Ostreobium quekettii</name>
    <dbReference type="NCBI Taxonomy" id="121088"/>
    <lineage>
        <taxon>Eukaryota</taxon>
        <taxon>Viridiplantae</taxon>
        <taxon>Chlorophyta</taxon>
        <taxon>core chlorophytes</taxon>
        <taxon>Ulvophyceae</taxon>
        <taxon>TCBD clade</taxon>
        <taxon>Bryopsidales</taxon>
        <taxon>Ostreobineae</taxon>
        <taxon>Ostreobiaceae</taxon>
        <taxon>Ostreobium</taxon>
    </lineage>
</organism>
<evidence type="ECO:0000256" key="2">
    <source>
        <dbReference type="ARBA" id="ARBA00007878"/>
    </source>
</evidence>
<dbReference type="GO" id="GO:0005085">
    <property type="term" value="F:guanyl-nucleotide exchange factor activity"/>
    <property type="evidence" value="ECO:0007669"/>
    <property type="project" value="TreeGrafter"/>
</dbReference>
<keyword evidence="3" id="KW-0963">Cytoplasm</keyword>
<gene>
    <name evidence="13" type="ORF">OSTQU699_LOCUS1913</name>
</gene>
<dbReference type="SUPFAM" id="SSF53448">
    <property type="entry name" value="Nucleotide-diphospho-sugar transferases"/>
    <property type="match status" value="1"/>
</dbReference>
<evidence type="ECO:0000256" key="4">
    <source>
        <dbReference type="ARBA" id="ARBA00022540"/>
    </source>
</evidence>
<dbReference type="GO" id="GO:0005829">
    <property type="term" value="C:cytosol"/>
    <property type="evidence" value="ECO:0007669"/>
    <property type="project" value="UniProtKB-SubCell"/>
</dbReference>
<evidence type="ECO:0000256" key="6">
    <source>
        <dbReference type="ARBA" id="ARBA00044196"/>
    </source>
</evidence>
<evidence type="ECO:0000313" key="13">
    <source>
        <dbReference type="EMBL" id="CAD7696552.1"/>
    </source>
</evidence>
<comment type="subunit">
    <text evidence="9">Component of the translation initiation factor 2B (eIF2B) complex which is a heterodecamer of two sets of five different subunits: alpha, beta, gamma, delta and epsilon. Subunits alpha, beta and delta comprise a regulatory subcomplex and subunits epsilon and gamma comprise a catalytic subcomplex. Within the complex, the hexameric regulatory complex resides at the center, with the two heterodimeric catalytic subcomplexes bound on opposite sides.</text>
</comment>
<keyword evidence="14" id="KW-1185">Reference proteome</keyword>
<evidence type="ECO:0000256" key="10">
    <source>
        <dbReference type="SAM" id="MobiDB-lite"/>
    </source>
</evidence>
<dbReference type="InterPro" id="IPR018357">
    <property type="entry name" value="Hexapep_transf_CS"/>
</dbReference>
<dbReference type="InterPro" id="IPR056764">
    <property type="entry name" value="LbH_EIF2B3/5"/>
</dbReference>
<dbReference type="Pfam" id="PF25084">
    <property type="entry name" value="LbH_EIF2B"/>
    <property type="match status" value="1"/>
</dbReference>
<dbReference type="EMBL" id="CAJHUC010000500">
    <property type="protein sequence ID" value="CAD7696552.1"/>
    <property type="molecule type" value="Genomic_DNA"/>
</dbReference>
<comment type="function">
    <text evidence="8">Acts as a component of the translation initiation factor 2B (eIF2B) complex, which catalyzes the exchange of GDP for GTP on the eukaryotic initiation factor 2 (eIF2) complex gamma subunit. Its guanine nucleotide exchange factor activity is repressed when bound to eIF2 complex phosphorylated on the alpha subunit, thereby limiting the amount of methionyl-initiator methionine tRNA available to the ribosome and consequently global translation is repressed.</text>
</comment>
<evidence type="ECO:0000259" key="11">
    <source>
        <dbReference type="Pfam" id="PF00483"/>
    </source>
</evidence>
<evidence type="ECO:0000256" key="1">
    <source>
        <dbReference type="ARBA" id="ARBA00004514"/>
    </source>
</evidence>
<sequence>MINFQVVILACSDGRQLYPLTLGGAVECLLPVGLRPALSYPLQVVQDAGLSDAIVVVAGEQAASSVKSWLAQQQAPSGIHCKVITIPEGGNDIDGLAAALAAVTTDIVVVMDTGVITDVSLRALVCSHYVGSAVATVALIKRKASASKNTKPGKAPKHVDYTAVDDVHSRLLFYASEPEALKDVQVPRSVLKHSMKLSITTDYIDTHLYVFSRPVFSVLEGKSNMQSVQRDLLPFLVRHQFVVPLKEEQARASSKLAPSSSEQGTNGDTNGDLRHGEFHLDTFMIEGGEYCARIRSVQTYADMNKELASPELCSRLVGVQSTKQDSYVHQTVELGNKATIASSCMVGEGTQVGDRSSIKRAVIGKKCRIGNNVKIINSVLLDGVKVGDSCHVQNSVIGAGSIIGDQATLRDCQVGPDQTIPHEAECRDEVLPRPQE</sequence>
<dbReference type="GO" id="GO:0016740">
    <property type="term" value="F:transferase activity"/>
    <property type="evidence" value="ECO:0007669"/>
    <property type="project" value="InterPro"/>
</dbReference>
<dbReference type="PANTHER" id="PTHR45989:SF1">
    <property type="entry name" value="TRANSLATION INITIATION FACTOR EIF-2B SUBUNIT GAMMA"/>
    <property type="match status" value="1"/>
</dbReference>
<feature type="region of interest" description="Disordered" evidence="10">
    <location>
        <begin position="252"/>
        <end position="273"/>
    </location>
</feature>
<keyword evidence="5" id="KW-0648">Protein biosynthesis</keyword>
<feature type="compositionally biased region" description="Polar residues" evidence="10">
    <location>
        <begin position="256"/>
        <end position="269"/>
    </location>
</feature>
<accession>A0A8S1IP44</accession>
<dbReference type="Gene3D" id="2.160.10.10">
    <property type="entry name" value="Hexapeptide repeat proteins"/>
    <property type="match status" value="2"/>
</dbReference>
<dbReference type="InterPro" id="IPR029044">
    <property type="entry name" value="Nucleotide-diphossugar_trans"/>
</dbReference>
<dbReference type="PROSITE" id="PS00101">
    <property type="entry name" value="HEXAPEP_TRANSFERASES"/>
    <property type="match status" value="1"/>
</dbReference>
<protein>
    <recommendedName>
        <fullName evidence="6">Translation initiation factor eIF2B subunit gamma</fullName>
    </recommendedName>
    <alternativeName>
        <fullName evidence="7">eIF2B GDP-GTP exchange factor subunit gamma</fullName>
    </alternativeName>
</protein>
<dbReference type="InterPro" id="IPR005835">
    <property type="entry name" value="NTP_transferase_dom"/>
</dbReference>
<dbReference type="AlphaFoldDB" id="A0A8S1IP44"/>
<evidence type="ECO:0000256" key="7">
    <source>
        <dbReference type="ARBA" id="ARBA00044229"/>
    </source>
</evidence>
<feature type="domain" description="EIF2B subunit epsilon/gamma LbH" evidence="12">
    <location>
        <begin position="324"/>
        <end position="412"/>
    </location>
</feature>
<comment type="subcellular location">
    <subcellularLocation>
        <location evidence="1">Cytoplasm</location>
        <location evidence="1">Cytosol</location>
    </subcellularLocation>
</comment>
<dbReference type="GO" id="GO:0002183">
    <property type="term" value="P:cytoplasmic translational initiation"/>
    <property type="evidence" value="ECO:0007669"/>
    <property type="project" value="TreeGrafter"/>
</dbReference>
<dbReference type="GO" id="GO:0005851">
    <property type="term" value="C:eukaryotic translation initiation factor 2B complex"/>
    <property type="evidence" value="ECO:0007669"/>
    <property type="project" value="TreeGrafter"/>
</dbReference>
<dbReference type="Pfam" id="PF00483">
    <property type="entry name" value="NTP_transferase"/>
    <property type="match status" value="1"/>
</dbReference>
<feature type="domain" description="Nucleotidyl transferase" evidence="11">
    <location>
        <begin position="6"/>
        <end position="141"/>
    </location>
</feature>
<evidence type="ECO:0000313" key="14">
    <source>
        <dbReference type="Proteomes" id="UP000708148"/>
    </source>
</evidence>
<comment type="caution">
    <text evidence="13">The sequence shown here is derived from an EMBL/GenBank/DDBJ whole genome shotgun (WGS) entry which is preliminary data.</text>
</comment>
<evidence type="ECO:0000256" key="3">
    <source>
        <dbReference type="ARBA" id="ARBA00022490"/>
    </source>
</evidence>
<dbReference type="InterPro" id="IPR051960">
    <property type="entry name" value="eIF2B_gamma"/>
</dbReference>
<evidence type="ECO:0000259" key="12">
    <source>
        <dbReference type="Pfam" id="PF25084"/>
    </source>
</evidence>
<dbReference type="Gene3D" id="3.90.550.10">
    <property type="entry name" value="Spore Coat Polysaccharide Biosynthesis Protein SpsA, Chain A"/>
    <property type="match status" value="1"/>
</dbReference>